<comment type="caution">
    <text evidence="1">The sequence shown here is derived from an EMBL/GenBank/DDBJ whole genome shotgun (WGS) entry which is preliminary data.</text>
</comment>
<dbReference type="AlphaFoldDB" id="A0A6A4Z1J8"/>
<reference evidence="1 2" key="1">
    <citation type="submission" date="2019-06" db="EMBL/GenBank/DDBJ databases">
        <title>Genomics analysis of Aphanomyces spp. identifies a new class of oomycete effector associated with host adaptation.</title>
        <authorList>
            <person name="Gaulin E."/>
        </authorList>
    </citation>
    <scope>NUCLEOTIDE SEQUENCE [LARGE SCALE GENOMIC DNA]</scope>
    <source>
        <strain evidence="1 2">E</strain>
    </source>
</reference>
<sequence>MAAIARPRVELNSDLFDGKIGVWSFVEQVAAQRNSKKRTKGTLVTTSKSVDAKVYLDMVLGNVVPAIKAKFHHSTQRSGILIQQDNASSHKSVTTALLESRGISDLGFFNSIQSLQKSFYESPVNTVSKTLITLQKVMENAIEMHGSNDYKLPHMKKDACVI</sequence>
<evidence type="ECO:0008006" key="3">
    <source>
        <dbReference type="Google" id="ProtNLM"/>
    </source>
</evidence>
<accession>A0A6A4Z1J8</accession>
<dbReference type="PANTHER" id="PTHR47169:SF2">
    <property type="entry name" value="OS01G0541250 PROTEIN"/>
    <property type="match status" value="1"/>
</dbReference>
<organism evidence="1 2">
    <name type="scientific">Aphanomyces astaci</name>
    <name type="common">Crayfish plague agent</name>
    <dbReference type="NCBI Taxonomy" id="112090"/>
    <lineage>
        <taxon>Eukaryota</taxon>
        <taxon>Sar</taxon>
        <taxon>Stramenopiles</taxon>
        <taxon>Oomycota</taxon>
        <taxon>Saprolegniomycetes</taxon>
        <taxon>Saprolegniales</taxon>
        <taxon>Verrucalvaceae</taxon>
        <taxon>Aphanomyces</taxon>
    </lineage>
</organism>
<dbReference type="Gene3D" id="3.30.420.10">
    <property type="entry name" value="Ribonuclease H-like superfamily/Ribonuclease H"/>
    <property type="match status" value="1"/>
</dbReference>
<protein>
    <recommendedName>
        <fullName evidence="3">Tc1-like transposase DDE domain-containing protein</fullName>
    </recommendedName>
</protein>
<evidence type="ECO:0000313" key="2">
    <source>
        <dbReference type="Proteomes" id="UP000469452"/>
    </source>
</evidence>
<dbReference type="PANTHER" id="PTHR47169">
    <property type="entry name" value="OS01G0541250 PROTEIN"/>
    <property type="match status" value="1"/>
</dbReference>
<gene>
    <name evidence="1" type="ORF">AaE_014100</name>
</gene>
<evidence type="ECO:0000313" key="1">
    <source>
        <dbReference type="EMBL" id="KAF0706455.1"/>
    </source>
</evidence>
<dbReference type="VEuPathDB" id="FungiDB:H257_06896"/>
<dbReference type="InterPro" id="IPR036397">
    <property type="entry name" value="RNaseH_sf"/>
</dbReference>
<dbReference type="EMBL" id="VJMI01019774">
    <property type="protein sequence ID" value="KAF0706455.1"/>
    <property type="molecule type" value="Genomic_DNA"/>
</dbReference>
<dbReference type="Proteomes" id="UP000469452">
    <property type="component" value="Unassembled WGS sequence"/>
</dbReference>
<name>A0A6A4Z1J8_APHAT</name>
<proteinExistence type="predicted"/>
<dbReference type="GO" id="GO:0003676">
    <property type="term" value="F:nucleic acid binding"/>
    <property type="evidence" value="ECO:0007669"/>
    <property type="project" value="InterPro"/>
</dbReference>